<dbReference type="SUPFAM" id="SSF51161">
    <property type="entry name" value="Trimeric LpxA-like enzymes"/>
    <property type="match status" value="1"/>
</dbReference>
<name>A0A931IGC5_9NOCA</name>
<evidence type="ECO:0008006" key="3">
    <source>
        <dbReference type="Google" id="ProtNLM"/>
    </source>
</evidence>
<dbReference type="RefSeq" id="WP_196151576.1">
    <property type="nucleotide sequence ID" value="NZ_JADMLG010000010.1"/>
</dbReference>
<gene>
    <name evidence="1" type="ORF">IT779_23610</name>
</gene>
<dbReference type="InterPro" id="IPR050179">
    <property type="entry name" value="Trans_hexapeptide_repeat"/>
</dbReference>
<evidence type="ECO:0000313" key="1">
    <source>
        <dbReference type="EMBL" id="MBH0779260.1"/>
    </source>
</evidence>
<protein>
    <recommendedName>
        <fullName evidence="3">PglD N-terminal domain-containing protein</fullName>
    </recommendedName>
</protein>
<sequence length="209" mass="22269">MLIGAGKFALEVARYVEDMNADRSEFRIAGYLSVAAEADVVDAELVLAEHQVPSSAAVVVAVADIGARREIIDGYVRPSGRTAANIVHPSTRIDPAALSGDGNVLGPWCYVGVDTLIGSFNVVNYQCSIGHHSRLGSNNFLAPNFNCGNSVGIGDDNFFGLSCTVAPEVSVGDRSVFQAGICLFEDPPSDHSYFLPNRLKSMKSLKEMT</sequence>
<accession>A0A931IGC5</accession>
<dbReference type="Gene3D" id="2.160.10.10">
    <property type="entry name" value="Hexapeptide repeat proteins"/>
    <property type="match status" value="1"/>
</dbReference>
<dbReference type="PANTHER" id="PTHR43300:SF7">
    <property type="entry name" value="UDP-N-ACETYLBACILLOSAMINE N-ACETYLTRANSFERASE"/>
    <property type="match status" value="1"/>
</dbReference>
<comment type="caution">
    <text evidence="1">The sequence shown here is derived from an EMBL/GenBank/DDBJ whole genome shotgun (WGS) entry which is preliminary data.</text>
</comment>
<dbReference type="InterPro" id="IPR011004">
    <property type="entry name" value="Trimer_LpxA-like_sf"/>
</dbReference>
<dbReference type="PANTHER" id="PTHR43300">
    <property type="entry name" value="ACETYLTRANSFERASE"/>
    <property type="match status" value="1"/>
</dbReference>
<dbReference type="AlphaFoldDB" id="A0A931IGC5"/>
<reference evidence="1" key="1">
    <citation type="submission" date="2020-11" db="EMBL/GenBank/DDBJ databases">
        <title>Nocardia NEAU-351.nov., a novel actinomycete isolated from the cow dung.</title>
        <authorList>
            <person name="Zhang X."/>
        </authorList>
    </citation>
    <scope>NUCLEOTIDE SEQUENCE</scope>
    <source>
        <strain evidence="1">NEAU-351</strain>
    </source>
</reference>
<proteinExistence type="predicted"/>
<dbReference type="Proteomes" id="UP000655751">
    <property type="component" value="Unassembled WGS sequence"/>
</dbReference>
<dbReference type="EMBL" id="JADMLG010000010">
    <property type="protein sequence ID" value="MBH0779260.1"/>
    <property type="molecule type" value="Genomic_DNA"/>
</dbReference>
<keyword evidence="2" id="KW-1185">Reference proteome</keyword>
<organism evidence="1 2">
    <name type="scientific">Nocardia bovistercoris</name>
    <dbReference type="NCBI Taxonomy" id="2785916"/>
    <lineage>
        <taxon>Bacteria</taxon>
        <taxon>Bacillati</taxon>
        <taxon>Actinomycetota</taxon>
        <taxon>Actinomycetes</taxon>
        <taxon>Mycobacteriales</taxon>
        <taxon>Nocardiaceae</taxon>
        <taxon>Nocardia</taxon>
    </lineage>
</organism>
<evidence type="ECO:0000313" key="2">
    <source>
        <dbReference type="Proteomes" id="UP000655751"/>
    </source>
</evidence>